<dbReference type="InterPro" id="IPR036820">
    <property type="entry name" value="Archease_dom_sf"/>
</dbReference>
<feature type="binding site" evidence="6">
    <location>
        <position position="148"/>
    </location>
    <ligand>
        <name>Ca(2+)</name>
        <dbReference type="ChEBI" id="CHEBI:29108"/>
    </ligand>
</feature>
<dbReference type="InterPro" id="IPR023572">
    <property type="entry name" value="Archease_dom"/>
</dbReference>
<evidence type="ECO:0000256" key="1">
    <source>
        <dbReference type="ARBA" id="ARBA00007963"/>
    </source>
</evidence>
<dbReference type="NCBIfam" id="NF001617">
    <property type="entry name" value="PRK00407.1"/>
    <property type="match status" value="1"/>
</dbReference>
<accession>A0A7C2ZBY1</accession>
<evidence type="ECO:0000313" key="8">
    <source>
        <dbReference type="EMBL" id="HEW52836.1"/>
    </source>
</evidence>
<dbReference type="InterPro" id="IPR022952">
    <property type="entry name" value="Archease_arc"/>
</dbReference>
<keyword evidence="4 6" id="KW-0106">Calcium</keyword>
<dbReference type="HAMAP" id="MF_01222">
    <property type="entry name" value="Archease_arch"/>
    <property type="match status" value="1"/>
</dbReference>
<keyword evidence="3 6" id="KW-0479">Metal-binding</keyword>
<dbReference type="PANTHER" id="PTHR12682">
    <property type="entry name" value="ARCHEASE"/>
    <property type="match status" value="1"/>
</dbReference>
<feature type="binding site" evidence="6">
    <location>
        <position position="15"/>
    </location>
    <ligand>
        <name>Ca(2+)</name>
        <dbReference type="ChEBI" id="CHEBI:29108"/>
    </ligand>
</feature>
<proteinExistence type="inferred from homology"/>
<dbReference type="EMBL" id="DSGT01000003">
    <property type="protein sequence ID" value="HEW52836.1"/>
    <property type="molecule type" value="Genomic_DNA"/>
</dbReference>
<reference evidence="8" key="1">
    <citation type="journal article" date="2020" name="mSystems">
        <title>Genome- and Community-Level Interaction Insights into Carbon Utilization and Element Cycling Functions of Hydrothermarchaeota in Hydrothermal Sediment.</title>
        <authorList>
            <person name="Zhou Z."/>
            <person name="Liu Y."/>
            <person name="Xu W."/>
            <person name="Pan J."/>
            <person name="Luo Z.H."/>
            <person name="Li M."/>
        </authorList>
    </citation>
    <scope>NUCLEOTIDE SEQUENCE [LARGE SCALE GENOMIC DNA]</scope>
    <source>
        <strain evidence="8">SpSt-16</strain>
    </source>
</reference>
<evidence type="ECO:0000256" key="2">
    <source>
        <dbReference type="ARBA" id="ARBA00022694"/>
    </source>
</evidence>
<dbReference type="AlphaFoldDB" id="A0A7C2ZBY1"/>
<sequence>MEIDKPFEFLEHTADVLVRAYGKTLEEALSNIAKGMFEIMCDTSRIEPKISITVDVCGYDLENLVYRWLEELLYYHDAYNYVFNEFSIISVHEDVRENEKMLCIHAQVFGEEFNREKHEPKTVVKAVTYHQMRIEKKDDKWIIDVVFDI</sequence>
<dbReference type="Gene3D" id="3.55.10.10">
    <property type="entry name" value="Archease domain"/>
    <property type="match status" value="1"/>
</dbReference>
<dbReference type="GO" id="GO:0006388">
    <property type="term" value="P:tRNA splicing, via endonucleolytic cleavage and ligation"/>
    <property type="evidence" value="ECO:0007669"/>
    <property type="project" value="UniProtKB-UniRule"/>
</dbReference>
<evidence type="ECO:0000259" key="7">
    <source>
        <dbReference type="Pfam" id="PF01951"/>
    </source>
</evidence>
<feature type="domain" description="Archease" evidence="7">
    <location>
        <begin position="7"/>
        <end position="149"/>
    </location>
</feature>
<organism evidence="8">
    <name type="scientific">Ignisphaera aggregans</name>
    <dbReference type="NCBI Taxonomy" id="334771"/>
    <lineage>
        <taxon>Archaea</taxon>
        <taxon>Thermoproteota</taxon>
        <taxon>Thermoprotei</taxon>
        <taxon>Desulfurococcales</taxon>
        <taxon>Desulfurococcaceae</taxon>
        <taxon>Ignisphaera</taxon>
    </lineage>
</organism>
<comment type="function">
    <text evidence="5 6">Activates the tRNA-splicing ligase complex by facilitating the enzymatic turnover of catalytic subunit RtcB. Acts by promoting the guanylylation of RtcB, a key intermediate step in tRNA ligation. Can also alter the NTP specificity of RtcB such that ATP, dGTP or ITP is used efficiently.</text>
</comment>
<dbReference type="GO" id="GO:0005509">
    <property type="term" value="F:calcium ion binding"/>
    <property type="evidence" value="ECO:0007669"/>
    <property type="project" value="UniProtKB-UniRule"/>
</dbReference>
<feature type="binding site" evidence="6">
    <location>
        <position position="149"/>
    </location>
    <ligand>
        <name>Ca(2+)</name>
        <dbReference type="ChEBI" id="CHEBI:29108"/>
    </ligand>
</feature>
<keyword evidence="2 6" id="KW-0819">tRNA processing</keyword>
<evidence type="ECO:0000256" key="5">
    <source>
        <dbReference type="ARBA" id="ARBA00024970"/>
    </source>
</evidence>
<dbReference type="InterPro" id="IPR002804">
    <property type="entry name" value="Archease"/>
</dbReference>
<comment type="caution">
    <text evidence="8">The sequence shown here is derived from an EMBL/GenBank/DDBJ whole genome shotgun (WGS) entry which is preliminary data.</text>
</comment>
<protein>
    <recommendedName>
        <fullName evidence="6">Protein archease</fullName>
    </recommendedName>
</protein>
<evidence type="ECO:0000256" key="3">
    <source>
        <dbReference type="ARBA" id="ARBA00022723"/>
    </source>
</evidence>
<comment type="similarity">
    <text evidence="1 6">Belongs to the archease family.</text>
</comment>
<dbReference type="Pfam" id="PF01951">
    <property type="entry name" value="Archease"/>
    <property type="match status" value="1"/>
</dbReference>
<evidence type="ECO:0000256" key="4">
    <source>
        <dbReference type="ARBA" id="ARBA00022837"/>
    </source>
</evidence>
<evidence type="ECO:0000256" key="6">
    <source>
        <dbReference type="HAMAP-Rule" id="MF_01222"/>
    </source>
</evidence>
<dbReference type="SUPFAM" id="SSF69819">
    <property type="entry name" value="MTH1598-like"/>
    <property type="match status" value="1"/>
</dbReference>
<dbReference type="PANTHER" id="PTHR12682:SF11">
    <property type="entry name" value="PROTEIN ARCHEASE"/>
    <property type="match status" value="1"/>
</dbReference>
<gene>
    <name evidence="8" type="ORF">ENO77_01500</name>
</gene>
<name>A0A7C2ZBY1_9CREN</name>